<evidence type="ECO:0000313" key="1">
    <source>
        <dbReference type="EMBL" id="ESA19627.1"/>
    </source>
</evidence>
<dbReference type="AlphaFoldDB" id="U9UIY0"/>
<name>U9UIY0_RHIID</name>
<proteinExistence type="predicted"/>
<accession>U9UIY0</accession>
<reference evidence="1" key="1">
    <citation type="submission" date="2013-07" db="EMBL/GenBank/DDBJ databases">
        <title>The genome of an arbuscular mycorrhizal fungus provides insights into the evolution of the oldest plant symbiosis.</title>
        <authorList>
            <consortium name="DOE Joint Genome Institute"/>
            <person name="Tisserant E."/>
            <person name="Malbreil M."/>
            <person name="Kuo A."/>
            <person name="Kohler A."/>
            <person name="Symeonidi A."/>
            <person name="Balestrini R."/>
            <person name="Charron P."/>
            <person name="Duensing N."/>
            <person name="Frei-dit-Frey N."/>
            <person name="Gianinazzi-Pearson V."/>
            <person name="Gilbert B."/>
            <person name="Handa Y."/>
            <person name="Hijri M."/>
            <person name="Kaul R."/>
            <person name="Kawaguchi M."/>
            <person name="Krajinski F."/>
            <person name="Lammers P."/>
            <person name="Lapierre D."/>
            <person name="Masclaux F.G."/>
            <person name="Murat C."/>
            <person name="Morin E."/>
            <person name="Ndikumana S."/>
            <person name="Pagni M."/>
            <person name="Petitpierre D."/>
            <person name="Requena N."/>
            <person name="Rosikiewicz P."/>
            <person name="Riley R."/>
            <person name="Saito K."/>
            <person name="San Clemente H."/>
            <person name="Shapiro H."/>
            <person name="van Tuinen D."/>
            <person name="Becard G."/>
            <person name="Bonfante P."/>
            <person name="Paszkowski U."/>
            <person name="Shachar-Hill Y."/>
            <person name="Young J.P."/>
            <person name="Sanders I.R."/>
            <person name="Henrissat B."/>
            <person name="Rensing S.A."/>
            <person name="Grigoriev I.V."/>
            <person name="Corradi N."/>
            <person name="Roux C."/>
            <person name="Martin F."/>
        </authorList>
    </citation>
    <scope>NUCLEOTIDE SEQUENCE</scope>
    <source>
        <strain evidence="1">DAOM 197198</strain>
    </source>
</reference>
<dbReference type="HOGENOM" id="CLU_2428166_0_0_1"/>
<dbReference type="EMBL" id="KI278080">
    <property type="protein sequence ID" value="ESA19627.1"/>
    <property type="molecule type" value="Genomic_DNA"/>
</dbReference>
<gene>
    <name evidence="1" type="ORF">GLOINDRAFT_19383</name>
</gene>
<organism evidence="1">
    <name type="scientific">Rhizophagus irregularis (strain DAOM 181602 / DAOM 197198 / MUCL 43194)</name>
    <name type="common">Arbuscular mycorrhizal fungus</name>
    <name type="synonym">Glomus intraradices</name>
    <dbReference type="NCBI Taxonomy" id="747089"/>
    <lineage>
        <taxon>Eukaryota</taxon>
        <taxon>Fungi</taxon>
        <taxon>Fungi incertae sedis</taxon>
        <taxon>Mucoromycota</taxon>
        <taxon>Glomeromycotina</taxon>
        <taxon>Glomeromycetes</taxon>
        <taxon>Glomerales</taxon>
        <taxon>Glomeraceae</taxon>
        <taxon>Rhizophagus</taxon>
    </lineage>
</organism>
<sequence>MLQIDSLNLLLQKSGSYLENIGFGSSISNELRKQFDLFMKYCKNIKFFELPDFHYYLDYYYHHNFSNDGDMEPSSIVLLNLGQILPHKNIL</sequence>
<protein>
    <submittedName>
        <fullName evidence="1">Uncharacterized protein</fullName>
    </submittedName>
</protein>